<keyword evidence="2" id="KW-0812">Transmembrane</keyword>
<accession>A0A5B7X7P6</accession>
<evidence type="ECO:0000256" key="2">
    <source>
        <dbReference type="SAM" id="Phobius"/>
    </source>
</evidence>
<feature type="region of interest" description="Disordered" evidence="1">
    <location>
        <begin position="1"/>
        <end position="47"/>
    </location>
</feature>
<keyword evidence="4" id="KW-1185">Reference proteome</keyword>
<organism evidence="3 4">
    <name type="scientific">Antarcticibacterium flavum</name>
    <dbReference type="NCBI Taxonomy" id="2058175"/>
    <lineage>
        <taxon>Bacteria</taxon>
        <taxon>Pseudomonadati</taxon>
        <taxon>Bacteroidota</taxon>
        <taxon>Flavobacteriia</taxon>
        <taxon>Flavobacteriales</taxon>
        <taxon>Flavobacteriaceae</taxon>
        <taxon>Antarcticibacterium</taxon>
    </lineage>
</organism>
<protein>
    <submittedName>
        <fullName evidence="3">Uncharacterized protein</fullName>
    </submittedName>
</protein>
<dbReference type="AlphaFoldDB" id="A0A5B7X7P6"/>
<name>A0A5B7X7P6_9FLAO</name>
<dbReference type="KEGG" id="afla:FHG64_15315"/>
<keyword evidence="2" id="KW-1133">Transmembrane helix</keyword>
<proteinExistence type="predicted"/>
<feature type="compositionally biased region" description="Basic and acidic residues" evidence="1">
    <location>
        <begin position="1"/>
        <end position="11"/>
    </location>
</feature>
<dbReference type="RefSeq" id="WP_139067222.1">
    <property type="nucleotide sequence ID" value="NZ_CP040812.1"/>
</dbReference>
<keyword evidence="2" id="KW-0472">Membrane</keyword>
<sequence>MEADKNPKPGGEDSPLGKKKPPLASHSTQKHGSEGEAPKKSSNLKDHKNPVIRALAHVGFWVWIIVMAVGLGLAFLVSLALL</sequence>
<gene>
    <name evidence="3" type="ORF">FHG64_15315</name>
</gene>
<feature type="compositionally biased region" description="Basic and acidic residues" evidence="1">
    <location>
        <begin position="31"/>
        <end position="47"/>
    </location>
</feature>
<dbReference type="Proteomes" id="UP000309016">
    <property type="component" value="Chromosome"/>
</dbReference>
<reference evidence="3 4" key="1">
    <citation type="submission" date="2019-06" db="EMBL/GenBank/DDBJ databases">
        <title>Complete genome sequence of Antarcticibacterium flavum KCTC 52984T from an Antarctic marine sediment.</title>
        <authorList>
            <person name="Lee Y.M."/>
            <person name="Shin S.C."/>
        </authorList>
    </citation>
    <scope>NUCLEOTIDE SEQUENCE [LARGE SCALE GENOMIC DNA]</scope>
    <source>
        <strain evidence="3 4">KCTC 52984</strain>
    </source>
</reference>
<evidence type="ECO:0000256" key="1">
    <source>
        <dbReference type="SAM" id="MobiDB-lite"/>
    </source>
</evidence>
<dbReference type="EMBL" id="CP040812">
    <property type="protein sequence ID" value="QCY70653.1"/>
    <property type="molecule type" value="Genomic_DNA"/>
</dbReference>
<feature type="transmembrane region" description="Helical" evidence="2">
    <location>
        <begin position="60"/>
        <end position="81"/>
    </location>
</feature>
<evidence type="ECO:0000313" key="4">
    <source>
        <dbReference type="Proteomes" id="UP000309016"/>
    </source>
</evidence>
<evidence type="ECO:0000313" key="3">
    <source>
        <dbReference type="EMBL" id="QCY70653.1"/>
    </source>
</evidence>